<organism evidence="2 3">
    <name type="scientific">Streptomyces populi</name>
    <dbReference type="NCBI Taxonomy" id="2058924"/>
    <lineage>
        <taxon>Bacteria</taxon>
        <taxon>Bacillati</taxon>
        <taxon>Actinomycetota</taxon>
        <taxon>Actinomycetes</taxon>
        <taxon>Kitasatosporales</taxon>
        <taxon>Streptomycetaceae</taxon>
        <taxon>Streptomyces</taxon>
    </lineage>
</organism>
<comment type="caution">
    <text evidence="2">The sequence shown here is derived from an EMBL/GenBank/DDBJ whole genome shotgun (WGS) entry which is preliminary data.</text>
</comment>
<evidence type="ECO:0000313" key="2">
    <source>
        <dbReference type="EMBL" id="PKT74872.1"/>
    </source>
</evidence>
<accession>A0A2I0SY77</accession>
<keyword evidence="3" id="KW-1185">Reference proteome</keyword>
<dbReference type="Proteomes" id="UP000236178">
    <property type="component" value="Unassembled WGS sequence"/>
</dbReference>
<protein>
    <recommendedName>
        <fullName evidence="4">Integral membrane protein</fullName>
    </recommendedName>
</protein>
<dbReference type="OrthoDB" id="4558679at2"/>
<feature type="transmembrane region" description="Helical" evidence="1">
    <location>
        <begin position="48"/>
        <end position="66"/>
    </location>
</feature>
<sequence length="196" mass="20749">MFAAVCVTVTSLGHALMSQGIPARAVGYGFAATTAGAWWLAGRRERGVLAVTGSTVAAQFALHGWFDFAQASAGPPAMPDSGAWMTHDASSAMGSMPMDGPMTSHWSPGMVAAHSLAAVLCGLWLWRGEAAVFRAGRALAVFVFAPLRRAERIRAVCQVPPPARPVWFFVPVQPVRGVLLRHDIARRGPPMPAVCC</sequence>
<evidence type="ECO:0000313" key="3">
    <source>
        <dbReference type="Proteomes" id="UP000236178"/>
    </source>
</evidence>
<gene>
    <name evidence="2" type="ORF">CW362_00260</name>
</gene>
<keyword evidence="1" id="KW-1133">Transmembrane helix</keyword>
<reference evidence="2 3" key="1">
    <citation type="submission" date="2017-12" db="EMBL/GenBank/DDBJ databases">
        <title>Streptomyces populusis sp. nov., a novel endophytic actinobacterium isolated from stems of Populus adenopoda Maxim.</title>
        <authorList>
            <person name="Wang Z."/>
        </authorList>
    </citation>
    <scope>NUCLEOTIDE SEQUENCE [LARGE SCALE GENOMIC DNA]</scope>
    <source>
        <strain evidence="2 3">A249</strain>
    </source>
</reference>
<keyword evidence="1" id="KW-0472">Membrane</keyword>
<name>A0A2I0SY77_9ACTN</name>
<evidence type="ECO:0000256" key="1">
    <source>
        <dbReference type="SAM" id="Phobius"/>
    </source>
</evidence>
<feature type="transmembrane region" description="Helical" evidence="1">
    <location>
        <begin position="25"/>
        <end position="41"/>
    </location>
</feature>
<dbReference type="AlphaFoldDB" id="A0A2I0SY77"/>
<feature type="transmembrane region" description="Helical" evidence="1">
    <location>
        <begin position="106"/>
        <end position="126"/>
    </location>
</feature>
<proteinExistence type="predicted"/>
<dbReference type="EMBL" id="PJOS01000001">
    <property type="protein sequence ID" value="PKT74872.1"/>
    <property type="molecule type" value="Genomic_DNA"/>
</dbReference>
<evidence type="ECO:0008006" key="4">
    <source>
        <dbReference type="Google" id="ProtNLM"/>
    </source>
</evidence>
<keyword evidence="1" id="KW-0812">Transmembrane</keyword>